<proteinExistence type="predicted"/>
<dbReference type="Gene3D" id="3.40.50.1000">
    <property type="entry name" value="HAD superfamily/HAD-like"/>
    <property type="match status" value="1"/>
</dbReference>
<dbReference type="InterPro" id="IPR023214">
    <property type="entry name" value="HAD_sf"/>
</dbReference>
<dbReference type="Gene3D" id="1.10.150.240">
    <property type="entry name" value="Putative phosphatase, domain 2"/>
    <property type="match status" value="1"/>
</dbReference>
<dbReference type="AlphaFoldDB" id="F8B6M5"/>
<dbReference type="NCBIfam" id="TIGR01509">
    <property type="entry name" value="HAD-SF-IA-v3"/>
    <property type="match status" value="1"/>
</dbReference>
<dbReference type="PRINTS" id="PR00413">
    <property type="entry name" value="HADHALOGNASE"/>
</dbReference>
<protein>
    <submittedName>
        <fullName evidence="1">HAD-superfamily hydrolase, subfamily IA, variant 3</fullName>
    </submittedName>
</protein>
<dbReference type="RefSeq" id="WP_013874135.1">
    <property type="nucleotide sequence ID" value="NC_015656.1"/>
</dbReference>
<dbReference type="PANTHER" id="PTHR47829:SF1">
    <property type="entry name" value="HAD FAMILY PHOSPHATASE"/>
    <property type="match status" value="1"/>
</dbReference>
<keyword evidence="1" id="KW-0378">Hydrolase</keyword>
<dbReference type="GO" id="GO:0016787">
    <property type="term" value="F:hydrolase activity"/>
    <property type="evidence" value="ECO:0007669"/>
    <property type="project" value="UniProtKB-KW"/>
</dbReference>
<dbReference type="SFLD" id="SFLDS00003">
    <property type="entry name" value="Haloacid_Dehalogenase"/>
    <property type="match status" value="1"/>
</dbReference>
<dbReference type="Proteomes" id="UP000001549">
    <property type="component" value="Chromosome"/>
</dbReference>
<dbReference type="PANTHER" id="PTHR47829">
    <property type="entry name" value="HYDROLASE, PUTATIVE (AFU_ORTHOLOGUE AFUA_1G12880)-RELATED"/>
    <property type="match status" value="1"/>
</dbReference>
<dbReference type="CDD" id="cd02603">
    <property type="entry name" value="HAD_sEH-N_like"/>
    <property type="match status" value="1"/>
</dbReference>
<organism evidence="1 2">
    <name type="scientific">Candidatus Protofrankia datiscae</name>
    <dbReference type="NCBI Taxonomy" id="2716812"/>
    <lineage>
        <taxon>Bacteria</taxon>
        <taxon>Bacillati</taxon>
        <taxon>Actinomycetota</taxon>
        <taxon>Actinomycetes</taxon>
        <taxon>Frankiales</taxon>
        <taxon>Frankiaceae</taxon>
        <taxon>Protofrankia</taxon>
    </lineage>
</organism>
<dbReference type="KEGG" id="fsy:FsymDg_2908"/>
<dbReference type="InterPro" id="IPR052898">
    <property type="entry name" value="ACAD10-like"/>
</dbReference>
<gene>
    <name evidence="1" type="ordered locus">FsymDg_2908</name>
</gene>
<name>F8B6M5_9ACTN</name>
<dbReference type="SUPFAM" id="SSF56784">
    <property type="entry name" value="HAD-like"/>
    <property type="match status" value="1"/>
</dbReference>
<evidence type="ECO:0000313" key="2">
    <source>
        <dbReference type="Proteomes" id="UP000001549"/>
    </source>
</evidence>
<sequence>MADDARSVGRRPSPVEISVVWCDFGGVLTSPIPEAFDRFVAAAGVPAADLRSAIDAVAGERGMRMIEPLERGLMTQHEWGLRVTAALAPEWTPRVDLTRFGDHWYEGRRMNNALLGCLADCRRRGLRVGLLTNSVAEWEPHRAALMPDAGVFEMIINSHEIGLRKPDPEIYQLAEDTFGATPRQCLLIDDTPVNCAAAQARGWQAILHSSPEQTLEHLARL</sequence>
<dbReference type="InterPro" id="IPR023198">
    <property type="entry name" value="PGP-like_dom2"/>
</dbReference>
<dbReference type="STRING" id="656024.FsymDg_2908"/>
<dbReference type="SFLD" id="SFLDG01129">
    <property type="entry name" value="C1.5:_HAD__Beta-PGM__Phosphata"/>
    <property type="match status" value="1"/>
</dbReference>
<dbReference type="HOGENOM" id="CLU_045011_9_4_11"/>
<dbReference type="Pfam" id="PF00702">
    <property type="entry name" value="Hydrolase"/>
    <property type="match status" value="1"/>
</dbReference>
<dbReference type="InterPro" id="IPR036412">
    <property type="entry name" value="HAD-like_sf"/>
</dbReference>
<accession>F8B6M5</accession>
<keyword evidence="2" id="KW-1185">Reference proteome</keyword>
<evidence type="ECO:0000313" key="1">
    <source>
        <dbReference type="EMBL" id="AEH10234.1"/>
    </source>
</evidence>
<dbReference type="EMBL" id="CP002801">
    <property type="protein sequence ID" value="AEH10234.1"/>
    <property type="molecule type" value="Genomic_DNA"/>
</dbReference>
<dbReference type="eggNOG" id="COG1011">
    <property type="taxonomic scope" value="Bacteria"/>
</dbReference>
<dbReference type="InterPro" id="IPR006439">
    <property type="entry name" value="HAD-SF_hydro_IA"/>
</dbReference>
<reference evidence="1 2" key="1">
    <citation type="submission" date="2011-05" db="EMBL/GenBank/DDBJ databases">
        <title>Complete sequence of chromosome of Frankia symbiont of Datisca glomerata.</title>
        <authorList>
            <consortium name="US DOE Joint Genome Institute"/>
            <person name="Lucas S."/>
            <person name="Han J."/>
            <person name="Lapidus A."/>
            <person name="Cheng J.-F."/>
            <person name="Goodwin L."/>
            <person name="Pitluck S."/>
            <person name="Peters L."/>
            <person name="Mikhailova N."/>
            <person name="Chertkov O."/>
            <person name="Teshima H."/>
            <person name="Han C."/>
            <person name="Tapia R."/>
            <person name="Land M."/>
            <person name="Hauser L."/>
            <person name="Kyrpides N."/>
            <person name="Ivanova N."/>
            <person name="Pagani I."/>
            <person name="Berry A."/>
            <person name="Pawlowski K."/>
            <person name="Persson T."/>
            <person name="Vanden Heuvel B."/>
            <person name="Benson D."/>
            <person name="Woyke T."/>
        </authorList>
    </citation>
    <scope>NUCLEOTIDE SEQUENCE [LARGE SCALE GENOMIC DNA]</scope>
    <source>
        <strain evidence="2">4085684</strain>
    </source>
</reference>